<accession>A0A933SG36</accession>
<dbReference type="PROSITE" id="PS00170">
    <property type="entry name" value="CSA_PPIASE_1"/>
    <property type="match status" value="1"/>
</dbReference>
<protein>
    <recommendedName>
        <fullName evidence="3">Peptidyl-prolyl cis-trans isomerase</fullName>
        <shortName evidence="3">PPIase</shortName>
        <ecNumber evidence="3">5.2.1.8</ecNumber>
    </recommendedName>
</protein>
<dbReference type="InterPro" id="IPR002130">
    <property type="entry name" value="Cyclophilin-type_PPIase_dom"/>
</dbReference>
<dbReference type="AlphaFoldDB" id="A0A933SG36"/>
<dbReference type="InterPro" id="IPR020892">
    <property type="entry name" value="Cyclophilin-type_PPIase_CS"/>
</dbReference>
<gene>
    <name evidence="5" type="ORF">HZA61_14395</name>
</gene>
<evidence type="ECO:0000256" key="1">
    <source>
        <dbReference type="ARBA" id="ARBA00023110"/>
    </source>
</evidence>
<comment type="similarity">
    <text evidence="3">Belongs to the cyclophilin-type PPIase family.</text>
</comment>
<dbReference type="PROSITE" id="PS50072">
    <property type="entry name" value="CSA_PPIASE_2"/>
    <property type="match status" value="1"/>
</dbReference>
<organism evidence="5 6">
    <name type="scientific">Eiseniibacteriota bacterium</name>
    <dbReference type="NCBI Taxonomy" id="2212470"/>
    <lineage>
        <taxon>Bacteria</taxon>
        <taxon>Candidatus Eiseniibacteriota</taxon>
    </lineage>
</organism>
<dbReference type="Pfam" id="PF00160">
    <property type="entry name" value="Pro_isomerase"/>
    <property type="match status" value="1"/>
</dbReference>
<evidence type="ECO:0000259" key="4">
    <source>
        <dbReference type="PROSITE" id="PS50072"/>
    </source>
</evidence>
<name>A0A933SG36_UNCEI</name>
<dbReference type="CDD" id="cd00317">
    <property type="entry name" value="cyclophilin"/>
    <property type="match status" value="1"/>
</dbReference>
<dbReference type="InterPro" id="IPR029000">
    <property type="entry name" value="Cyclophilin-like_dom_sf"/>
</dbReference>
<dbReference type="Proteomes" id="UP000696931">
    <property type="component" value="Unassembled WGS sequence"/>
</dbReference>
<proteinExistence type="inferred from homology"/>
<comment type="caution">
    <text evidence="5">The sequence shown here is derived from an EMBL/GenBank/DDBJ whole genome shotgun (WGS) entry which is preliminary data.</text>
</comment>
<dbReference type="GO" id="GO:0003755">
    <property type="term" value="F:peptidyl-prolyl cis-trans isomerase activity"/>
    <property type="evidence" value="ECO:0007669"/>
    <property type="project" value="UniProtKB-UniRule"/>
</dbReference>
<dbReference type="PRINTS" id="PR00153">
    <property type="entry name" value="CSAPPISMRASE"/>
</dbReference>
<dbReference type="EMBL" id="JACRIW010000103">
    <property type="protein sequence ID" value="MBI5170675.1"/>
    <property type="molecule type" value="Genomic_DNA"/>
</dbReference>
<dbReference type="PANTHER" id="PTHR45625:SF4">
    <property type="entry name" value="PEPTIDYLPROLYL ISOMERASE DOMAIN AND WD REPEAT-CONTAINING PROTEIN 1"/>
    <property type="match status" value="1"/>
</dbReference>
<dbReference type="EC" id="5.2.1.8" evidence="3"/>
<feature type="domain" description="PPIase cyclophilin-type" evidence="4">
    <location>
        <begin position="47"/>
        <end position="189"/>
    </location>
</feature>
<sequence>MQRIDDFIASAGIDKTKDGWRTNLPKPTALTFDPAQSWSARCLTSKGEFVIKLMPDVAPMHVTSFAYLARLGFFDGLTFHRVIPEFMAQGGCPLGTGTGGPGYRFDGEYSKNVRHDRGGLLSMANAGPGTDGSQFFLTFVPTPWLDGKHSIFGEVVEGKDVLTALEACGSQSGRTTEQLTLDKVTIEIA</sequence>
<dbReference type="SUPFAM" id="SSF50891">
    <property type="entry name" value="Cyclophilin-like"/>
    <property type="match status" value="1"/>
</dbReference>
<evidence type="ECO:0000256" key="2">
    <source>
        <dbReference type="ARBA" id="ARBA00023235"/>
    </source>
</evidence>
<dbReference type="GO" id="GO:0006457">
    <property type="term" value="P:protein folding"/>
    <property type="evidence" value="ECO:0007669"/>
    <property type="project" value="InterPro"/>
</dbReference>
<comment type="catalytic activity">
    <reaction evidence="3">
        <text>[protein]-peptidylproline (omega=180) = [protein]-peptidylproline (omega=0)</text>
        <dbReference type="Rhea" id="RHEA:16237"/>
        <dbReference type="Rhea" id="RHEA-COMP:10747"/>
        <dbReference type="Rhea" id="RHEA-COMP:10748"/>
        <dbReference type="ChEBI" id="CHEBI:83833"/>
        <dbReference type="ChEBI" id="CHEBI:83834"/>
        <dbReference type="EC" id="5.2.1.8"/>
    </reaction>
</comment>
<dbReference type="InterPro" id="IPR044666">
    <property type="entry name" value="Cyclophilin_A-like"/>
</dbReference>
<dbReference type="Gene3D" id="2.40.100.10">
    <property type="entry name" value="Cyclophilin-like"/>
    <property type="match status" value="1"/>
</dbReference>
<reference evidence="5" key="1">
    <citation type="submission" date="2020-07" db="EMBL/GenBank/DDBJ databases">
        <title>Huge and variable diversity of episymbiotic CPR bacteria and DPANN archaea in groundwater ecosystems.</title>
        <authorList>
            <person name="He C.Y."/>
            <person name="Keren R."/>
            <person name="Whittaker M."/>
            <person name="Farag I.F."/>
            <person name="Doudna J."/>
            <person name="Cate J.H.D."/>
            <person name="Banfield J.F."/>
        </authorList>
    </citation>
    <scope>NUCLEOTIDE SEQUENCE</scope>
    <source>
        <strain evidence="5">NC_groundwater_1813_Pr3_B-0.1um_71_17</strain>
    </source>
</reference>
<dbReference type="PANTHER" id="PTHR45625">
    <property type="entry name" value="PEPTIDYL-PROLYL CIS-TRANS ISOMERASE-RELATED"/>
    <property type="match status" value="1"/>
</dbReference>
<evidence type="ECO:0000313" key="6">
    <source>
        <dbReference type="Proteomes" id="UP000696931"/>
    </source>
</evidence>
<evidence type="ECO:0000256" key="3">
    <source>
        <dbReference type="RuleBase" id="RU363019"/>
    </source>
</evidence>
<keyword evidence="1 3" id="KW-0697">Rotamase</keyword>
<evidence type="ECO:0000313" key="5">
    <source>
        <dbReference type="EMBL" id="MBI5170675.1"/>
    </source>
</evidence>
<comment type="function">
    <text evidence="3">PPIases accelerate the folding of proteins. It catalyzes the cis-trans isomerization of proline imidic peptide bonds in oligopeptides.</text>
</comment>
<keyword evidence="2 3" id="KW-0413">Isomerase</keyword>